<evidence type="ECO:0000313" key="3">
    <source>
        <dbReference type="Proteomes" id="UP000295252"/>
    </source>
</evidence>
<organism evidence="2 3">
    <name type="scientific">Coffea canephora</name>
    <name type="common">Robusta coffee</name>
    <dbReference type="NCBI Taxonomy" id="49390"/>
    <lineage>
        <taxon>Eukaryota</taxon>
        <taxon>Viridiplantae</taxon>
        <taxon>Streptophyta</taxon>
        <taxon>Embryophyta</taxon>
        <taxon>Tracheophyta</taxon>
        <taxon>Spermatophyta</taxon>
        <taxon>Magnoliopsida</taxon>
        <taxon>eudicotyledons</taxon>
        <taxon>Gunneridae</taxon>
        <taxon>Pentapetalae</taxon>
        <taxon>asterids</taxon>
        <taxon>lamiids</taxon>
        <taxon>Gentianales</taxon>
        <taxon>Rubiaceae</taxon>
        <taxon>Ixoroideae</taxon>
        <taxon>Gardenieae complex</taxon>
        <taxon>Bertiereae - Coffeeae clade</taxon>
        <taxon>Coffeeae</taxon>
        <taxon>Coffea</taxon>
    </lineage>
</organism>
<dbReference type="AlphaFoldDB" id="A0A068TW92"/>
<evidence type="ECO:0000256" key="1">
    <source>
        <dbReference type="SAM" id="MobiDB-lite"/>
    </source>
</evidence>
<dbReference type="EMBL" id="HG739089">
    <property type="protein sequence ID" value="CDP00575.1"/>
    <property type="molecule type" value="Genomic_DNA"/>
</dbReference>
<name>A0A068TW92_COFCA</name>
<keyword evidence="3" id="KW-1185">Reference proteome</keyword>
<dbReference type="Gramene" id="CDP00575">
    <property type="protein sequence ID" value="CDP00575"/>
    <property type="gene ID" value="GSCOC_T00032558001"/>
</dbReference>
<dbReference type="Proteomes" id="UP000295252">
    <property type="component" value="Chromosome III"/>
</dbReference>
<gene>
    <name evidence="2" type="ORF">GSCOC_T00032558001</name>
</gene>
<proteinExistence type="predicted"/>
<feature type="compositionally biased region" description="Polar residues" evidence="1">
    <location>
        <begin position="33"/>
        <end position="54"/>
    </location>
</feature>
<dbReference type="InParanoid" id="A0A068TW92"/>
<sequence>MHPSYPHSTTTTTKSYRPDLTHRTAKKNPPTVPHQSSATPFHQNPKSILPLTSP</sequence>
<evidence type="ECO:0000313" key="2">
    <source>
        <dbReference type="EMBL" id="CDP00575.1"/>
    </source>
</evidence>
<protein>
    <submittedName>
        <fullName evidence="2">Uncharacterized protein</fullName>
    </submittedName>
</protein>
<reference evidence="3" key="1">
    <citation type="journal article" date="2014" name="Science">
        <title>The coffee genome provides insight into the convergent evolution of caffeine biosynthesis.</title>
        <authorList>
            <person name="Denoeud F."/>
            <person name="Carretero-Paulet L."/>
            <person name="Dereeper A."/>
            <person name="Droc G."/>
            <person name="Guyot R."/>
            <person name="Pietrella M."/>
            <person name="Zheng C."/>
            <person name="Alberti A."/>
            <person name="Anthony F."/>
            <person name="Aprea G."/>
            <person name="Aury J.M."/>
            <person name="Bento P."/>
            <person name="Bernard M."/>
            <person name="Bocs S."/>
            <person name="Campa C."/>
            <person name="Cenci A."/>
            <person name="Combes M.C."/>
            <person name="Crouzillat D."/>
            <person name="Da Silva C."/>
            <person name="Daddiego L."/>
            <person name="De Bellis F."/>
            <person name="Dussert S."/>
            <person name="Garsmeur O."/>
            <person name="Gayraud T."/>
            <person name="Guignon V."/>
            <person name="Jahn K."/>
            <person name="Jamilloux V."/>
            <person name="Joet T."/>
            <person name="Labadie K."/>
            <person name="Lan T."/>
            <person name="Leclercq J."/>
            <person name="Lepelley M."/>
            <person name="Leroy T."/>
            <person name="Li L.T."/>
            <person name="Librado P."/>
            <person name="Lopez L."/>
            <person name="Munoz A."/>
            <person name="Noel B."/>
            <person name="Pallavicini A."/>
            <person name="Perrotta G."/>
            <person name="Poncet V."/>
            <person name="Pot D."/>
            <person name="Priyono X."/>
            <person name="Rigoreau M."/>
            <person name="Rouard M."/>
            <person name="Rozas J."/>
            <person name="Tranchant-Dubreuil C."/>
            <person name="VanBuren R."/>
            <person name="Zhang Q."/>
            <person name="Andrade A.C."/>
            <person name="Argout X."/>
            <person name="Bertrand B."/>
            <person name="de Kochko A."/>
            <person name="Graziosi G."/>
            <person name="Henry R.J."/>
            <person name="Jayarama X."/>
            <person name="Ming R."/>
            <person name="Nagai C."/>
            <person name="Rounsley S."/>
            <person name="Sankoff D."/>
            <person name="Giuliano G."/>
            <person name="Albert V.A."/>
            <person name="Wincker P."/>
            <person name="Lashermes P."/>
        </authorList>
    </citation>
    <scope>NUCLEOTIDE SEQUENCE [LARGE SCALE GENOMIC DNA]</scope>
    <source>
        <strain evidence="3">cv. DH200-94</strain>
    </source>
</reference>
<feature type="region of interest" description="Disordered" evidence="1">
    <location>
        <begin position="1"/>
        <end position="54"/>
    </location>
</feature>
<accession>A0A068TW92</accession>